<protein>
    <submittedName>
        <fullName evidence="2">Protein PATRONUS 1-like</fullName>
    </submittedName>
</protein>
<proteinExistence type="predicted"/>
<dbReference type="Proteomes" id="UP001604277">
    <property type="component" value="Unassembled WGS sequence"/>
</dbReference>
<feature type="compositionally biased region" description="Low complexity" evidence="1">
    <location>
        <begin position="189"/>
        <end position="209"/>
    </location>
</feature>
<sequence>MEPLPMATPAGQLIHILHNGAIVGGKTGATKKGGLGGRKALNDISNSRNPTVLQTKKDNSVNVVSTGKDVSASQTESVVWEKVNFSGAPDKGKVSGRKALGYLTNSVKPSSQQVPNKGQKLNPIAEENVPFAIKEERFLHNHQERIRGHIHIWPSPSRGLGSSSSKPNSPAKHLEMEEMPELLFEDQVSPGYSSPSWGSPKSPKLPFTN</sequence>
<dbReference type="AlphaFoldDB" id="A0ABD1X6C6"/>
<dbReference type="EMBL" id="JBFOLJ010000001">
    <property type="protein sequence ID" value="KAL2556100.1"/>
    <property type="molecule type" value="Genomic_DNA"/>
</dbReference>
<feature type="compositionally biased region" description="Low complexity" evidence="1">
    <location>
        <begin position="154"/>
        <end position="170"/>
    </location>
</feature>
<evidence type="ECO:0000313" key="2">
    <source>
        <dbReference type="EMBL" id="KAL2556100.1"/>
    </source>
</evidence>
<keyword evidence="3" id="KW-1185">Reference proteome</keyword>
<dbReference type="PANTHER" id="PTHR35125:SF2">
    <property type="entry name" value="PROTEIN PATRONUS 2-LIKE"/>
    <property type="match status" value="1"/>
</dbReference>
<reference evidence="3" key="1">
    <citation type="submission" date="2024-07" db="EMBL/GenBank/DDBJ databases">
        <title>Two chromosome-level genome assemblies of Korean endemic species Abeliophyllum distichum and Forsythia ovata (Oleaceae).</title>
        <authorList>
            <person name="Jang H."/>
        </authorList>
    </citation>
    <scope>NUCLEOTIDE SEQUENCE [LARGE SCALE GENOMIC DNA]</scope>
</reference>
<dbReference type="InterPro" id="IPR039326">
    <property type="entry name" value="Patronus"/>
</dbReference>
<evidence type="ECO:0000256" key="1">
    <source>
        <dbReference type="SAM" id="MobiDB-lite"/>
    </source>
</evidence>
<accession>A0ABD1X6C6</accession>
<evidence type="ECO:0000313" key="3">
    <source>
        <dbReference type="Proteomes" id="UP001604277"/>
    </source>
</evidence>
<gene>
    <name evidence="2" type="ORF">Fot_00839</name>
</gene>
<name>A0ABD1X6C6_9LAMI</name>
<feature type="region of interest" description="Disordered" evidence="1">
    <location>
        <begin position="152"/>
        <end position="209"/>
    </location>
</feature>
<organism evidence="2 3">
    <name type="scientific">Forsythia ovata</name>
    <dbReference type="NCBI Taxonomy" id="205694"/>
    <lineage>
        <taxon>Eukaryota</taxon>
        <taxon>Viridiplantae</taxon>
        <taxon>Streptophyta</taxon>
        <taxon>Embryophyta</taxon>
        <taxon>Tracheophyta</taxon>
        <taxon>Spermatophyta</taxon>
        <taxon>Magnoliopsida</taxon>
        <taxon>eudicotyledons</taxon>
        <taxon>Gunneridae</taxon>
        <taxon>Pentapetalae</taxon>
        <taxon>asterids</taxon>
        <taxon>lamiids</taxon>
        <taxon>Lamiales</taxon>
        <taxon>Oleaceae</taxon>
        <taxon>Forsythieae</taxon>
        <taxon>Forsythia</taxon>
    </lineage>
</organism>
<comment type="caution">
    <text evidence="2">The sequence shown here is derived from an EMBL/GenBank/DDBJ whole genome shotgun (WGS) entry which is preliminary data.</text>
</comment>
<dbReference type="PANTHER" id="PTHR35125">
    <property type="entry name" value="NEURON NAVIGATOR 1-LIKE-RELATED"/>
    <property type="match status" value="1"/>
</dbReference>